<comment type="caution">
    <text evidence="1">The sequence shown here is derived from an EMBL/GenBank/DDBJ whole genome shotgun (WGS) entry which is preliminary data.</text>
</comment>
<organism evidence="1 2">
    <name type="scientific">Ginsengibacter hankyongi</name>
    <dbReference type="NCBI Taxonomy" id="2607284"/>
    <lineage>
        <taxon>Bacteria</taxon>
        <taxon>Pseudomonadati</taxon>
        <taxon>Bacteroidota</taxon>
        <taxon>Chitinophagia</taxon>
        <taxon>Chitinophagales</taxon>
        <taxon>Chitinophagaceae</taxon>
        <taxon>Ginsengibacter</taxon>
    </lineage>
</organism>
<evidence type="ECO:0000313" key="1">
    <source>
        <dbReference type="EMBL" id="KAA9037632.1"/>
    </source>
</evidence>
<name>A0A5J5IDD6_9BACT</name>
<accession>A0A5J5IDD6</accession>
<evidence type="ECO:0000313" key="2">
    <source>
        <dbReference type="Proteomes" id="UP000326903"/>
    </source>
</evidence>
<proteinExistence type="predicted"/>
<protein>
    <submittedName>
        <fullName evidence="1">Uncharacterized protein</fullName>
    </submittedName>
</protein>
<dbReference type="RefSeq" id="WP_150415867.1">
    <property type="nucleotide sequence ID" value="NZ_VYQF01000005.1"/>
</dbReference>
<reference evidence="1 2" key="1">
    <citation type="submission" date="2019-09" db="EMBL/GenBank/DDBJ databases">
        <title>Draft genome sequence of Ginsengibacter sp. BR5-29.</title>
        <authorList>
            <person name="Im W.-T."/>
        </authorList>
    </citation>
    <scope>NUCLEOTIDE SEQUENCE [LARGE SCALE GENOMIC DNA]</scope>
    <source>
        <strain evidence="1 2">BR5-29</strain>
    </source>
</reference>
<dbReference type="EMBL" id="VYQF01000005">
    <property type="protein sequence ID" value="KAA9037632.1"/>
    <property type="molecule type" value="Genomic_DNA"/>
</dbReference>
<gene>
    <name evidence="1" type="ORF">FW778_16185</name>
</gene>
<sequence length="61" mass="6902">MKVKLNDNFPVSTRTEDGNLQEIIQFEDAGNSNTKIISSMVGWGVGTDWDKVYKFFEKGNT</sequence>
<keyword evidence="2" id="KW-1185">Reference proteome</keyword>
<dbReference type="AlphaFoldDB" id="A0A5J5IDD6"/>
<dbReference type="Proteomes" id="UP000326903">
    <property type="component" value="Unassembled WGS sequence"/>
</dbReference>